<gene>
    <name evidence="2" type="ORF">J2X86_003208</name>
</gene>
<dbReference type="InterPro" id="IPR003615">
    <property type="entry name" value="HNH_nuc"/>
</dbReference>
<dbReference type="AlphaFoldDB" id="A0AAW8LPW2"/>
<evidence type="ECO:0000313" key="2">
    <source>
        <dbReference type="EMBL" id="MDR6631144.1"/>
    </source>
</evidence>
<dbReference type="InterPro" id="IPR002711">
    <property type="entry name" value="HNH"/>
</dbReference>
<feature type="domain" description="HNH" evidence="1">
    <location>
        <begin position="168"/>
        <end position="224"/>
    </location>
</feature>
<protein>
    <submittedName>
        <fullName evidence="2">5-methylcytosine-specific restriction protein A</fullName>
        <ecNumber evidence="2">3.1.21.-</ecNumber>
    </submittedName>
</protein>
<accession>A0AAW8LPW2</accession>
<organism evidence="2 3">
    <name type="scientific">Acinetobacter lwoffii</name>
    <dbReference type="NCBI Taxonomy" id="28090"/>
    <lineage>
        <taxon>Bacteria</taxon>
        <taxon>Pseudomonadati</taxon>
        <taxon>Pseudomonadota</taxon>
        <taxon>Gammaproteobacteria</taxon>
        <taxon>Moraxellales</taxon>
        <taxon>Moraxellaceae</taxon>
        <taxon>Acinetobacter</taxon>
    </lineage>
</organism>
<dbReference type="Pfam" id="PF01844">
    <property type="entry name" value="HNH"/>
    <property type="match status" value="1"/>
</dbReference>
<dbReference type="GO" id="GO:0008270">
    <property type="term" value="F:zinc ion binding"/>
    <property type="evidence" value="ECO:0007669"/>
    <property type="project" value="InterPro"/>
</dbReference>
<name>A0AAW8LPW2_ACILW</name>
<dbReference type="EMBL" id="JAVDSC010000030">
    <property type="protein sequence ID" value="MDR6631144.1"/>
    <property type="molecule type" value="Genomic_DNA"/>
</dbReference>
<evidence type="ECO:0000259" key="1">
    <source>
        <dbReference type="Pfam" id="PF01844"/>
    </source>
</evidence>
<keyword evidence="2" id="KW-0378">Hydrolase</keyword>
<dbReference type="GO" id="GO:0004519">
    <property type="term" value="F:endonuclease activity"/>
    <property type="evidence" value="ECO:0007669"/>
    <property type="project" value="InterPro"/>
</dbReference>
<comment type="caution">
    <text evidence="2">The sequence shown here is derived from an EMBL/GenBank/DDBJ whole genome shotgun (WGS) entry which is preliminary data.</text>
</comment>
<dbReference type="Proteomes" id="UP001262767">
    <property type="component" value="Unassembled WGS sequence"/>
</dbReference>
<dbReference type="GO" id="GO:0016787">
    <property type="term" value="F:hydrolase activity"/>
    <property type="evidence" value="ECO:0007669"/>
    <property type="project" value="UniProtKB-KW"/>
</dbReference>
<evidence type="ECO:0000313" key="3">
    <source>
        <dbReference type="Proteomes" id="UP001262767"/>
    </source>
</evidence>
<dbReference type="GO" id="GO:0003676">
    <property type="term" value="F:nucleic acid binding"/>
    <property type="evidence" value="ECO:0007669"/>
    <property type="project" value="InterPro"/>
</dbReference>
<dbReference type="EC" id="3.1.21.-" evidence="2"/>
<dbReference type="CDD" id="cd00085">
    <property type="entry name" value="HNHc"/>
    <property type="match status" value="1"/>
</dbReference>
<proteinExistence type="predicted"/>
<reference evidence="2" key="1">
    <citation type="submission" date="2023-07" db="EMBL/GenBank/DDBJ databases">
        <title>Sorghum-associated microbial communities from plants grown in Nebraska, USA.</title>
        <authorList>
            <person name="Schachtman D."/>
        </authorList>
    </citation>
    <scope>NUCLEOTIDE SEQUENCE</scope>
    <source>
        <strain evidence="2">BE44</strain>
    </source>
</reference>
<dbReference type="RefSeq" id="WP_227505506.1">
    <property type="nucleotide sequence ID" value="NZ_JAVDSC010000030.1"/>
</dbReference>
<sequence length="240" mass="27776">MANIDINMIEQFFRVAQKFHEKEMSLADCLLTLERQGVDTKSASGYIYVYSNLVSGKLFTRTINAMATEYFLTEIFKTKGLNVLNNALLSLSLHIDYYENKTNTNVKKGREILSKYTDLYGIQSSDYFGENFDDGKFFEGALKKVQVNLYERNSFARQKCIEYHGTACKVCDFNFSNVYGELGKNFIHVHHVIEISTIKKEYEIDYKTDLMPVCPNCHAMLHKKNPAYSIDELKRIINKK</sequence>